<keyword evidence="7 10" id="KW-0067">ATP-binding</keyword>
<dbReference type="InterPro" id="IPR013750">
    <property type="entry name" value="GHMP_kinase_C_dom"/>
</dbReference>
<dbReference type="PANTHER" id="PTHR43527">
    <property type="entry name" value="4-DIPHOSPHOCYTIDYL-2-C-METHYL-D-ERYTHRITOL KINASE, CHLOROPLASTIC"/>
    <property type="match status" value="1"/>
</dbReference>
<comment type="catalytic activity">
    <reaction evidence="10">
        <text>4-CDP-2-C-methyl-D-erythritol + ATP = 4-CDP-2-C-methyl-D-erythritol 2-phosphate + ADP + H(+)</text>
        <dbReference type="Rhea" id="RHEA:18437"/>
        <dbReference type="ChEBI" id="CHEBI:15378"/>
        <dbReference type="ChEBI" id="CHEBI:30616"/>
        <dbReference type="ChEBI" id="CHEBI:57823"/>
        <dbReference type="ChEBI" id="CHEBI:57919"/>
        <dbReference type="ChEBI" id="CHEBI:456216"/>
        <dbReference type="EC" id="2.7.1.148"/>
    </reaction>
</comment>
<dbReference type="Pfam" id="PF08544">
    <property type="entry name" value="GHMP_kinases_C"/>
    <property type="match status" value="1"/>
</dbReference>
<reference evidence="14" key="1">
    <citation type="journal article" date="2019" name="Int. J. Syst. Evol. Microbiol.">
        <title>The Global Catalogue of Microorganisms (GCM) 10K type strain sequencing project: providing services to taxonomists for standard genome sequencing and annotation.</title>
        <authorList>
            <consortium name="The Broad Institute Genomics Platform"/>
            <consortium name="The Broad Institute Genome Sequencing Center for Infectious Disease"/>
            <person name="Wu L."/>
            <person name="Ma J."/>
        </authorList>
    </citation>
    <scope>NUCLEOTIDE SEQUENCE [LARGE SCALE GENOMIC DNA]</scope>
    <source>
        <strain evidence="14">KCTC 52660</strain>
    </source>
</reference>
<evidence type="ECO:0000313" key="14">
    <source>
        <dbReference type="Proteomes" id="UP001595386"/>
    </source>
</evidence>
<dbReference type="Gene3D" id="3.30.230.10">
    <property type="match status" value="1"/>
</dbReference>
<dbReference type="Gene3D" id="3.30.70.890">
    <property type="entry name" value="GHMP kinase, C-terminal domain"/>
    <property type="match status" value="1"/>
</dbReference>
<dbReference type="GO" id="GO:0050515">
    <property type="term" value="F:4-(cytidine 5'-diphospho)-2-C-methyl-D-erythritol kinase activity"/>
    <property type="evidence" value="ECO:0007669"/>
    <property type="project" value="UniProtKB-EC"/>
</dbReference>
<name>A0ABV7B183_9GAMM</name>
<evidence type="ECO:0000256" key="5">
    <source>
        <dbReference type="ARBA" id="ARBA00022741"/>
    </source>
</evidence>
<evidence type="ECO:0000256" key="9">
    <source>
        <dbReference type="ARBA" id="ARBA00032554"/>
    </source>
</evidence>
<evidence type="ECO:0000256" key="6">
    <source>
        <dbReference type="ARBA" id="ARBA00022777"/>
    </source>
</evidence>
<dbReference type="EC" id="2.7.1.148" evidence="2 10"/>
<dbReference type="PANTHER" id="PTHR43527:SF2">
    <property type="entry name" value="4-DIPHOSPHOCYTIDYL-2-C-METHYL-D-ERYTHRITOL KINASE, CHLOROPLASTIC"/>
    <property type="match status" value="1"/>
</dbReference>
<dbReference type="EMBL" id="JBHRSQ010000006">
    <property type="protein sequence ID" value="MFC2990839.1"/>
    <property type="molecule type" value="Genomic_DNA"/>
</dbReference>
<feature type="domain" description="GHMP kinase N-terminal" evidence="11">
    <location>
        <begin position="68"/>
        <end position="145"/>
    </location>
</feature>
<proteinExistence type="inferred from homology"/>
<evidence type="ECO:0000256" key="4">
    <source>
        <dbReference type="ARBA" id="ARBA00022679"/>
    </source>
</evidence>
<evidence type="ECO:0000313" key="13">
    <source>
        <dbReference type="EMBL" id="MFC2990839.1"/>
    </source>
</evidence>
<evidence type="ECO:0000256" key="3">
    <source>
        <dbReference type="ARBA" id="ARBA00017473"/>
    </source>
</evidence>
<feature type="domain" description="GHMP kinase C-terminal" evidence="12">
    <location>
        <begin position="205"/>
        <end position="263"/>
    </location>
</feature>
<feature type="active site" evidence="10">
    <location>
        <position position="13"/>
    </location>
</feature>
<evidence type="ECO:0000259" key="11">
    <source>
        <dbReference type="Pfam" id="PF00288"/>
    </source>
</evidence>
<dbReference type="InterPro" id="IPR020568">
    <property type="entry name" value="Ribosomal_Su5_D2-typ_SF"/>
</dbReference>
<comment type="function">
    <text evidence="10">Catalyzes the phosphorylation of the position 2 hydroxy group of 4-diphosphocytidyl-2C-methyl-D-erythritol.</text>
</comment>
<dbReference type="InterPro" id="IPR036554">
    <property type="entry name" value="GHMP_kinase_C_sf"/>
</dbReference>
<dbReference type="HAMAP" id="MF_00061">
    <property type="entry name" value="IspE"/>
    <property type="match status" value="1"/>
</dbReference>
<dbReference type="RefSeq" id="WP_379753952.1">
    <property type="nucleotide sequence ID" value="NZ_JBHRSQ010000006.1"/>
</dbReference>
<keyword evidence="8 10" id="KW-0414">Isoprene biosynthesis</keyword>
<gene>
    <name evidence="10 13" type="primary">ispE</name>
    <name evidence="13" type="ORF">ACFODV_02200</name>
</gene>
<feature type="active site" evidence="10">
    <location>
        <position position="138"/>
    </location>
</feature>
<keyword evidence="14" id="KW-1185">Reference proteome</keyword>
<dbReference type="InterPro" id="IPR014721">
    <property type="entry name" value="Ribsml_uS5_D2-typ_fold_subgr"/>
</dbReference>
<sequence>MNDATLTLPAPAKLNRLLHIVGRRPDGYHELQTLFQFLDHGDTLGISCREDGEVHLTPEILGVPMDENLIVRAARLLQAENDCRLGADIHLEKRLPLGGGLGGGSSDAATTLLGLNALWGLGLPLDRLAEIGLCLGADVPVFVRGHAAWGEGIGERLTQVDLDTPWFVVIHPGVMVSTPAVFGAEELTRNTPPITMARALQGGASSWRNDCEATVKVLYPPVAEVIDWLSARAPAMLTGTGACVFARLANESDADQLLAEISGRWQAFKARGLNRSPLHDVLGR</sequence>
<keyword evidence="4 10" id="KW-0808">Transferase</keyword>
<keyword evidence="5 10" id="KW-0547">Nucleotide-binding</keyword>
<feature type="binding site" evidence="10">
    <location>
        <begin position="96"/>
        <end position="106"/>
    </location>
    <ligand>
        <name>ATP</name>
        <dbReference type="ChEBI" id="CHEBI:30616"/>
    </ligand>
</feature>
<dbReference type="Proteomes" id="UP001595386">
    <property type="component" value="Unassembled WGS sequence"/>
</dbReference>
<dbReference type="InterPro" id="IPR006204">
    <property type="entry name" value="GHMP_kinase_N_dom"/>
</dbReference>
<dbReference type="Pfam" id="PF00288">
    <property type="entry name" value="GHMP_kinases_N"/>
    <property type="match status" value="1"/>
</dbReference>
<organism evidence="13 14">
    <name type="scientific">Halomonas tibetensis</name>
    <dbReference type="NCBI Taxonomy" id="2259590"/>
    <lineage>
        <taxon>Bacteria</taxon>
        <taxon>Pseudomonadati</taxon>
        <taxon>Pseudomonadota</taxon>
        <taxon>Gammaproteobacteria</taxon>
        <taxon>Oceanospirillales</taxon>
        <taxon>Halomonadaceae</taxon>
        <taxon>Halomonas</taxon>
    </lineage>
</organism>
<evidence type="ECO:0000256" key="8">
    <source>
        <dbReference type="ARBA" id="ARBA00023229"/>
    </source>
</evidence>
<evidence type="ECO:0000256" key="2">
    <source>
        <dbReference type="ARBA" id="ARBA00012052"/>
    </source>
</evidence>
<comment type="pathway">
    <text evidence="10">Isoprenoid biosynthesis; isopentenyl diphosphate biosynthesis via DXP pathway; isopentenyl diphosphate from 1-deoxy-D-xylulose 5-phosphate: step 3/6.</text>
</comment>
<comment type="similarity">
    <text evidence="1 10">Belongs to the GHMP kinase family. IspE subfamily.</text>
</comment>
<evidence type="ECO:0000256" key="7">
    <source>
        <dbReference type="ARBA" id="ARBA00022840"/>
    </source>
</evidence>
<evidence type="ECO:0000259" key="12">
    <source>
        <dbReference type="Pfam" id="PF08544"/>
    </source>
</evidence>
<accession>A0ABV7B183</accession>
<keyword evidence="6 10" id="KW-0418">Kinase</keyword>
<dbReference type="NCBIfam" id="TIGR00154">
    <property type="entry name" value="ispE"/>
    <property type="match status" value="1"/>
</dbReference>
<protein>
    <recommendedName>
        <fullName evidence="3 10">4-diphosphocytidyl-2-C-methyl-D-erythritol kinase</fullName>
        <shortName evidence="10">CMK</shortName>
        <ecNumber evidence="2 10">2.7.1.148</ecNumber>
    </recommendedName>
    <alternativeName>
        <fullName evidence="9 10">4-(cytidine-5'-diphospho)-2-C-methyl-D-erythritol kinase</fullName>
    </alternativeName>
</protein>
<dbReference type="SUPFAM" id="SSF54211">
    <property type="entry name" value="Ribosomal protein S5 domain 2-like"/>
    <property type="match status" value="1"/>
</dbReference>
<evidence type="ECO:0000256" key="10">
    <source>
        <dbReference type="HAMAP-Rule" id="MF_00061"/>
    </source>
</evidence>
<comment type="caution">
    <text evidence="13">The sequence shown here is derived from an EMBL/GenBank/DDBJ whole genome shotgun (WGS) entry which is preliminary data.</text>
</comment>
<evidence type="ECO:0000256" key="1">
    <source>
        <dbReference type="ARBA" id="ARBA00009684"/>
    </source>
</evidence>
<dbReference type="PIRSF" id="PIRSF010376">
    <property type="entry name" value="IspE"/>
    <property type="match status" value="1"/>
</dbReference>
<dbReference type="SUPFAM" id="SSF55060">
    <property type="entry name" value="GHMP Kinase, C-terminal domain"/>
    <property type="match status" value="1"/>
</dbReference>
<dbReference type="InterPro" id="IPR004424">
    <property type="entry name" value="IspE"/>
</dbReference>